<sequence length="219" mass="24136">MKIPVSSLLNSVRLILFDMDGTLVDSEDFIVWSFTEAARLTGLRVDPSIIRELIGYPLEYLLNEILGGVSEEKAREFIEVRRRLVWENWSKHVKLFPDVVPVLEYLSSKGYVLGVASSSIVERINAFLNHLGVSRYFNVVSGVTPGVRGKPEPDVILNALRMTGMHPGETLYIGDRVVDCIAARQAGVGVVIVNRRGTGLPTSGCSPDAVVQSLIELIE</sequence>
<dbReference type="InterPro" id="IPR041492">
    <property type="entry name" value="HAD_2"/>
</dbReference>
<evidence type="ECO:0000256" key="1">
    <source>
        <dbReference type="ARBA" id="ARBA00007958"/>
    </source>
</evidence>
<dbReference type="InterPro" id="IPR023198">
    <property type="entry name" value="PGP-like_dom2"/>
</dbReference>
<dbReference type="EMBL" id="CP001140">
    <property type="protein sequence ID" value="ACL11339.1"/>
    <property type="molecule type" value="Genomic_DNA"/>
</dbReference>
<dbReference type="GeneID" id="7171623"/>
<dbReference type="Proteomes" id="UP000006903">
    <property type="component" value="Chromosome"/>
</dbReference>
<dbReference type="InterPro" id="IPR006439">
    <property type="entry name" value="HAD-SF_hydro_IA"/>
</dbReference>
<dbReference type="Gene3D" id="3.40.50.1000">
    <property type="entry name" value="HAD superfamily/HAD-like"/>
    <property type="match status" value="1"/>
</dbReference>
<dbReference type="eggNOG" id="arCOG02293">
    <property type="taxonomic scope" value="Archaea"/>
</dbReference>
<name>B8D5F8_DESA1</name>
<evidence type="ECO:0000313" key="3">
    <source>
        <dbReference type="Proteomes" id="UP000006903"/>
    </source>
</evidence>
<dbReference type="NCBIfam" id="TIGR01549">
    <property type="entry name" value="HAD-SF-IA-v1"/>
    <property type="match status" value="1"/>
</dbReference>
<dbReference type="HOGENOM" id="CLU_045011_19_2_2"/>
<dbReference type="PANTHER" id="PTHR43434:SF1">
    <property type="entry name" value="PHOSPHOGLYCOLATE PHOSPHATASE"/>
    <property type="match status" value="1"/>
</dbReference>
<dbReference type="AlphaFoldDB" id="B8D5F8"/>
<dbReference type="SFLD" id="SFLDG01129">
    <property type="entry name" value="C1.5:_HAD__Beta-PGM__Phosphata"/>
    <property type="match status" value="1"/>
</dbReference>
<gene>
    <name evidence="2" type="ordered locus">DKAM_1013</name>
</gene>
<dbReference type="InterPro" id="IPR036412">
    <property type="entry name" value="HAD-like_sf"/>
</dbReference>
<dbReference type="KEGG" id="dka:DKAM_1013"/>
<dbReference type="InterPro" id="IPR023214">
    <property type="entry name" value="HAD_sf"/>
</dbReference>
<dbReference type="InterPro" id="IPR050155">
    <property type="entry name" value="HAD-like_hydrolase_sf"/>
</dbReference>
<reference evidence="2 3" key="1">
    <citation type="journal article" date="2009" name="J. Bacteriol.">
        <title>Complete genome sequence of the anaerobic, protein-degrading hyperthermophilic crenarchaeon Desulfurococcus kamchatkensis.</title>
        <authorList>
            <person name="Ravin N.V."/>
            <person name="Mardanov A.V."/>
            <person name="Beletsky A.V."/>
            <person name="Kublanov I.V."/>
            <person name="Kolganova T.V."/>
            <person name="Lebedinsky A.V."/>
            <person name="Chernyh N.A."/>
            <person name="Bonch-Osmolovskaya E.A."/>
            <person name="Skryabin K.G."/>
        </authorList>
    </citation>
    <scope>NUCLEOTIDE SEQUENCE [LARGE SCALE GENOMIC DNA]</scope>
    <source>
        <strain evidence="3">DSM 18924 / JCM 16383 / VKM B-2413 / 1221n</strain>
    </source>
</reference>
<dbReference type="GO" id="GO:0008967">
    <property type="term" value="F:phosphoglycolate phosphatase activity"/>
    <property type="evidence" value="ECO:0007669"/>
    <property type="project" value="TreeGrafter"/>
</dbReference>
<dbReference type="GO" id="GO:0005829">
    <property type="term" value="C:cytosol"/>
    <property type="evidence" value="ECO:0007669"/>
    <property type="project" value="TreeGrafter"/>
</dbReference>
<proteinExistence type="inferred from homology"/>
<dbReference type="SFLD" id="SFLDG01135">
    <property type="entry name" value="C1.5.6:_HAD__Beta-PGM__Phospha"/>
    <property type="match status" value="1"/>
</dbReference>
<comment type="similarity">
    <text evidence="1">Belongs to the HAD-like hydrolase superfamily.</text>
</comment>
<dbReference type="PANTHER" id="PTHR43434">
    <property type="entry name" value="PHOSPHOGLYCOLATE PHOSPHATASE"/>
    <property type="match status" value="1"/>
</dbReference>
<evidence type="ECO:0000313" key="2">
    <source>
        <dbReference type="EMBL" id="ACL11339.1"/>
    </source>
</evidence>
<dbReference type="GO" id="GO:0006281">
    <property type="term" value="P:DNA repair"/>
    <property type="evidence" value="ECO:0007669"/>
    <property type="project" value="TreeGrafter"/>
</dbReference>
<protein>
    <submittedName>
        <fullName evidence="2">HAD-superfamily hydrolase, subfamily IA</fullName>
    </submittedName>
</protein>
<dbReference type="Pfam" id="PF13419">
    <property type="entry name" value="HAD_2"/>
    <property type="match status" value="1"/>
</dbReference>
<accession>B8D5F8</accession>
<dbReference type="RefSeq" id="WP_012608680.1">
    <property type="nucleotide sequence ID" value="NC_011766.1"/>
</dbReference>
<dbReference type="SFLD" id="SFLDS00003">
    <property type="entry name" value="Haloacid_Dehalogenase"/>
    <property type="match status" value="1"/>
</dbReference>
<dbReference type="STRING" id="490899.DKAM_1013"/>
<dbReference type="Gene3D" id="1.10.150.240">
    <property type="entry name" value="Putative phosphatase, domain 2"/>
    <property type="match status" value="1"/>
</dbReference>
<dbReference type="SUPFAM" id="SSF56784">
    <property type="entry name" value="HAD-like"/>
    <property type="match status" value="1"/>
</dbReference>
<keyword evidence="2" id="KW-0378">Hydrolase</keyword>
<organism evidence="2 3">
    <name type="scientific">Desulfurococcus amylolyticus (strain DSM 18924 / JCM 16383 / VKM B-2413 / 1221n)</name>
    <name type="common">Desulfurococcus kamchatkensis</name>
    <dbReference type="NCBI Taxonomy" id="490899"/>
    <lineage>
        <taxon>Archaea</taxon>
        <taxon>Thermoproteota</taxon>
        <taxon>Thermoprotei</taxon>
        <taxon>Desulfurococcales</taxon>
        <taxon>Desulfurococcaceae</taxon>
        <taxon>Desulfurococcus</taxon>
    </lineage>
</organism>